<accession>A0ABV0PK88</accession>
<keyword evidence="7" id="KW-0804">Transcription</keyword>
<evidence type="ECO:0000256" key="7">
    <source>
        <dbReference type="ARBA" id="ARBA00023163"/>
    </source>
</evidence>
<evidence type="ECO:0000256" key="3">
    <source>
        <dbReference type="ARBA" id="ARBA00022737"/>
    </source>
</evidence>
<keyword evidence="4" id="KW-0863">Zinc-finger</keyword>
<keyword evidence="6" id="KW-0805">Transcription regulation</keyword>
<evidence type="ECO:0000256" key="6">
    <source>
        <dbReference type="ARBA" id="ARBA00023015"/>
    </source>
</evidence>
<evidence type="ECO:0000313" key="11">
    <source>
        <dbReference type="Proteomes" id="UP001476798"/>
    </source>
</evidence>
<evidence type="ECO:0000256" key="4">
    <source>
        <dbReference type="ARBA" id="ARBA00022771"/>
    </source>
</evidence>
<protein>
    <recommendedName>
        <fullName evidence="9">DPF1-3 N-terminal domain-containing protein</fullName>
    </recommendedName>
</protein>
<evidence type="ECO:0000256" key="1">
    <source>
        <dbReference type="ARBA" id="ARBA00004123"/>
    </source>
</evidence>
<proteinExistence type="predicted"/>
<keyword evidence="8" id="KW-0539">Nucleus</keyword>
<dbReference type="Pfam" id="PF14051">
    <property type="entry name" value="DPF1-3_N"/>
    <property type="match status" value="1"/>
</dbReference>
<reference evidence="10 11" key="1">
    <citation type="submission" date="2021-06" db="EMBL/GenBank/DDBJ databases">
        <authorList>
            <person name="Palmer J.M."/>
        </authorList>
    </citation>
    <scope>NUCLEOTIDE SEQUENCE [LARGE SCALE GENOMIC DNA]</scope>
    <source>
        <strain evidence="10 11">GA_2019</strain>
        <tissue evidence="10">Muscle</tissue>
    </source>
</reference>
<keyword evidence="3" id="KW-0677">Repeat</keyword>
<evidence type="ECO:0000313" key="10">
    <source>
        <dbReference type="EMBL" id="MEQ2183777.1"/>
    </source>
</evidence>
<comment type="caution">
    <text evidence="10">The sequence shown here is derived from an EMBL/GenBank/DDBJ whole genome shotgun (WGS) entry which is preliminary data.</text>
</comment>
<dbReference type="EMBL" id="JAHRIO010080008">
    <property type="protein sequence ID" value="MEQ2183777.1"/>
    <property type="molecule type" value="Genomic_DNA"/>
</dbReference>
<evidence type="ECO:0000259" key="9">
    <source>
        <dbReference type="Pfam" id="PF14051"/>
    </source>
</evidence>
<keyword evidence="2" id="KW-0479">Metal-binding</keyword>
<evidence type="ECO:0000256" key="8">
    <source>
        <dbReference type="ARBA" id="ARBA00023242"/>
    </source>
</evidence>
<sequence length="105" mass="12738">MMWPSFCWMFPYQTRAWRMLRIRPSTFFVLALELWLGDQFYKDAIEQCRSYNARLCAERSVRLPFLDSQTGVAQNNCYIWMERHHRSPGRMTNSPTYTCTKDHRM</sequence>
<feature type="domain" description="DPF1-3 N-terminal" evidence="9">
    <location>
        <begin position="38"/>
        <end position="93"/>
    </location>
</feature>
<gene>
    <name evidence="10" type="ORF">GOODEAATRI_001438</name>
</gene>
<dbReference type="Proteomes" id="UP001476798">
    <property type="component" value="Unassembled WGS sequence"/>
</dbReference>
<keyword evidence="5" id="KW-0862">Zinc</keyword>
<evidence type="ECO:0000256" key="5">
    <source>
        <dbReference type="ARBA" id="ARBA00022833"/>
    </source>
</evidence>
<organism evidence="10 11">
    <name type="scientific">Goodea atripinnis</name>
    <dbReference type="NCBI Taxonomy" id="208336"/>
    <lineage>
        <taxon>Eukaryota</taxon>
        <taxon>Metazoa</taxon>
        <taxon>Chordata</taxon>
        <taxon>Craniata</taxon>
        <taxon>Vertebrata</taxon>
        <taxon>Euteleostomi</taxon>
        <taxon>Actinopterygii</taxon>
        <taxon>Neopterygii</taxon>
        <taxon>Teleostei</taxon>
        <taxon>Neoteleostei</taxon>
        <taxon>Acanthomorphata</taxon>
        <taxon>Ovalentaria</taxon>
        <taxon>Atherinomorphae</taxon>
        <taxon>Cyprinodontiformes</taxon>
        <taxon>Goodeidae</taxon>
        <taxon>Goodea</taxon>
    </lineage>
</organism>
<keyword evidence="11" id="KW-1185">Reference proteome</keyword>
<dbReference type="InterPro" id="IPR025750">
    <property type="entry name" value="DPF1-3_N"/>
</dbReference>
<name>A0ABV0PK88_9TELE</name>
<dbReference type="PANTHER" id="PTHR45888:SF10">
    <property type="entry name" value="ZINC FINGER PROTEIN DPF3"/>
    <property type="match status" value="1"/>
</dbReference>
<comment type="subcellular location">
    <subcellularLocation>
        <location evidence="1">Nucleus</location>
    </subcellularLocation>
</comment>
<evidence type="ECO:0000256" key="2">
    <source>
        <dbReference type="ARBA" id="ARBA00022723"/>
    </source>
</evidence>
<dbReference type="PANTHER" id="PTHR45888">
    <property type="entry name" value="HL01030P-RELATED"/>
    <property type="match status" value="1"/>
</dbReference>